<reference evidence="11 12" key="1">
    <citation type="submission" date="2024-01" db="EMBL/GenBank/DDBJ databases">
        <title>The genomes of 5 underutilized Papilionoideae crops provide insights into root nodulation and disease resistanc.</title>
        <authorList>
            <person name="Yuan L."/>
        </authorList>
    </citation>
    <scope>NUCLEOTIDE SEQUENCE [LARGE SCALE GENOMIC DNA]</scope>
    <source>
        <strain evidence="11">ZHUSHIDOU_FW_LH</strain>
        <tissue evidence="11">Leaf</tissue>
    </source>
</reference>
<dbReference type="Pfam" id="PF07651">
    <property type="entry name" value="ANTH"/>
    <property type="match status" value="1"/>
</dbReference>
<evidence type="ECO:0000256" key="2">
    <source>
        <dbReference type="ARBA" id="ARBA00004555"/>
    </source>
</evidence>
<dbReference type="InterPro" id="IPR014712">
    <property type="entry name" value="ANTH_dom_sf"/>
</dbReference>
<dbReference type="GO" id="GO:0072583">
    <property type="term" value="P:clathrin-dependent endocytosis"/>
    <property type="evidence" value="ECO:0007669"/>
    <property type="project" value="InterPro"/>
</dbReference>
<dbReference type="EMBL" id="JAYWIO010000003">
    <property type="protein sequence ID" value="KAK7273959.1"/>
    <property type="molecule type" value="Genomic_DNA"/>
</dbReference>
<dbReference type="AlphaFoldDB" id="A0AAN9FCU7"/>
<dbReference type="Gene3D" id="1.20.58.150">
    <property type="entry name" value="ANTH domain"/>
    <property type="match status" value="1"/>
</dbReference>
<keyword evidence="12" id="KW-1185">Reference proteome</keyword>
<dbReference type="GO" id="GO:0005546">
    <property type="term" value="F:phosphatidylinositol-4,5-bisphosphate binding"/>
    <property type="evidence" value="ECO:0007669"/>
    <property type="project" value="TreeGrafter"/>
</dbReference>
<evidence type="ECO:0000256" key="4">
    <source>
        <dbReference type="ARBA" id="ARBA00022583"/>
    </source>
</evidence>
<protein>
    <recommendedName>
        <fullName evidence="10">ENTH domain-containing protein</fullName>
    </recommendedName>
</protein>
<accession>A0AAN9FCU7</accession>
<dbReference type="InterPro" id="IPR048050">
    <property type="entry name" value="ANTH_N_plant"/>
</dbReference>
<keyword evidence="9" id="KW-1133">Transmembrane helix</keyword>
<dbReference type="InterPro" id="IPR013809">
    <property type="entry name" value="ENTH"/>
</dbReference>
<dbReference type="GO" id="GO:0048268">
    <property type="term" value="P:clathrin coat assembly"/>
    <property type="evidence" value="ECO:0007669"/>
    <property type="project" value="InterPro"/>
</dbReference>
<dbReference type="SUPFAM" id="SSF48464">
    <property type="entry name" value="ENTH/VHS domain"/>
    <property type="match status" value="1"/>
</dbReference>
<dbReference type="GO" id="GO:0005794">
    <property type="term" value="C:Golgi apparatus"/>
    <property type="evidence" value="ECO:0007669"/>
    <property type="project" value="UniProtKB-SubCell"/>
</dbReference>
<evidence type="ECO:0000256" key="8">
    <source>
        <dbReference type="ARBA" id="ARBA00023329"/>
    </source>
</evidence>
<dbReference type="PANTHER" id="PTHR22951">
    <property type="entry name" value="CLATHRIN ASSEMBLY PROTEIN"/>
    <property type="match status" value="1"/>
</dbReference>
<evidence type="ECO:0000256" key="5">
    <source>
        <dbReference type="ARBA" id="ARBA00023034"/>
    </source>
</evidence>
<evidence type="ECO:0000313" key="12">
    <source>
        <dbReference type="Proteomes" id="UP001372338"/>
    </source>
</evidence>
<dbReference type="GO" id="GO:0032050">
    <property type="term" value="F:clathrin heavy chain binding"/>
    <property type="evidence" value="ECO:0007669"/>
    <property type="project" value="TreeGrafter"/>
</dbReference>
<dbReference type="Proteomes" id="UP001372338">
    <property type="component" value="Unassembled WGS sequence"/>
</dbReference>
<feature type="domain" description="ENTH" evidence="10">
    <location>
        <begin position="25"/>
        <end position="156"/>
    </location>
</feature>
<keyword evidence="8" id="KW-0968">Cytoplasmic vesicle</keyword>
<dbReference type="SUPFAM" id="SSF89009">
    <property type="entry name" value="GAT-like domain"/>
    <property type="match status" value="1"/>
</dbReference>
<organism evidence="11 12">
    <name type="scientific">Crotalaria pallida</name>
    <name type="common">Smooth rattlebox</name>
    <name type="synonym">Crotalaria striata</name>
    <dbReference type="NCBI Taxonomy" id="3830"/>
    <lineage>
        <taxon>Eukaryota</taxon>
        <taxon>Viridiplantae</taxon>
        <taxon>Streptophyta</taxon>
        <taxon>Embryophyta</taxon>
        <taxon>Tracheophyta</taxon>
        <taxon>Spermatophyta</taxon>
        <taxon>Magnoliopsida</taxon>
        <taxon>eudicotyledons</taxon>
        <taxon>Gunneridae</taxon>
        <taxon>Pentapetalae</taxon>
        <taxon>rosids</taxon>
        <taxon>fabids</taxon>
        <taxon>Fabales</taxon>
        <taxon>Fabaceae</taxon>
        <taxon>Papilionoideae</taxon>
        <taxon>50 kb inversion clade</taxon>
        <taxon>genistoids sensu lato</taxon>
        <taxon>core genistoids</taxon>
        <taxon>Crotalarieae</taxon>
        <taxon>Crotalaria</taxon>
    </lineage>
</organism>
<dbReference type="GO" id="GO:0005545">
    <property type="term" value="F:1-phosphatidylinositol binding"/>
    <property type="evidence" value="ECO:0007669"/>
    <property type="project" value="InterPro"/>
</dbReference>
<comment type="subcellular location">
    <subcellularLocation>
        <location evidence="1">Cytoplasmic vesicle</location>
        <location evidence="1">Clathrin-coated vesicle</location>
    </subcellularLocation>
    <subcellularLocation>
        <location evidence="2">Golgi apparatus</location>
    </subcellularLocation>
    <subcellularLocation>
        <location evidence="3">Membrane</location>
        <location evidence="3">Clathrin-coated pit</location>
    </subcellularLocation>
</comment>
<comment type="caution">
    <text evidence="9">Lacks conserved residue(s) required for the propagation of feature annotation.</text>
</comment>
<dbReference type="InterPro" id="IPR008942">
    <property type="entry name" value="ENTH_VHS"/>
</dbReference>
<keyword evidence="5" id="KW-0333">Golgi apparatus</keyword>
<dbReference type="InterPro" id="IPR045192">
    <property type="entry name" value="AP180-like"/>
</dbReference>
<dbReference type="Gene3D" id="1.25.40.90">
    <property type="match status" value="1"/>
</dbReference>
<dbReference type="PROSITE" id="PS50942">
    <property type="entry name" value="ENTH"/>
    <property type="match status" value="1"/>
</dbReference>
<keyword evidence="9" id="KW-0812">Transmembrane</keyword>
<keyword evidence="7" id="KW-0168">Coated pit</keyword>
<feature type="transmembrane region" description="Helical" evidence="9">
    <location>
        <begin position="84"/>
        <end position="105"/>
    </location>
</feature>
<evidence type="ECO:0000256" key="7">
    <source>
        <dbReference type="ARBA" id="ARBA00023176"/>
    </source>
</evidence>
<sequence>MRLWKRAAGALKDRCSIWVARFAPRGPCRNPDLETVIIKATSHDEQCMDYKNIQRVFRWLRTSPLYLKPILYTLSMRMEKTHSWVVALKGLMLIHGIFCFDIPIVQKMGRLPFDLSQFSDGNISLDKAWGFNTFVRAYFTYLDHRSIFMSIKAKKLIKNRTEKETEETLMEELQNLEKMQGLIDMLLQIKPWHQHMNVVLILEAMDCIMDDIFEMYETFCRDIDRVLLKIFDIGGKVEAGIALRVVEKAEMQGDKVSLYYDFGKDIGVVKFSECPKILRIPEKDIHELQRIINGSVSKNQSLEGNEDKGNSIKECTNKDLGTVITDQWVVFDDDISADVKENFSYGTSSIATTNPFLESYSLVPYIPVYNHVLPDLISL</sequence>
<evidence type="ECO:0000256" key="6">
    <source>
        <dbReference type="ARBA" id="ARBA00023136"/>
    </source>
</evidence>
<dbReference type="GO" id="GO:0030136">
    <property type="term" value="C:clathrin-coated vesicle"/>
    <property type="evidence" value="ECO:0007669"/>
    <property type="project" value="UniProtKB-SubCell"/>
</dbReference>
<evidence type="ECO:0000313" key="11">
    <source>
        <dbReference type="EMBL" id="KAK7273959.1"/>
    </source>
</evidence>
<keyword evidence="6 9" id="KW-0472">Membrane</keyword>
<evidence type="ECO:0000256" key="3">
    <source>
        <dbReference type="ARBA" id="ARBA00004600"/>
    </source>
</evidence>
<dbReference type="GO" id="GO:0000149">
    <property type="term" value="F:SNARE binding"/>
    <property type="evidence" value="ECO:0007669"/>
    <property type="project" value="TreeGrafter"/>
</dbReference>
<comment type="caution">
    <text evidence="11">The sequence shown here is derived from an EMBL/GenBank/DDBJ whole genome shotgun (WGS) entry which is preliminary data.</text>
</comment>
<keyword evidence="4" id="KW-0254">Endocytosis</keyword>
<name>A0AAN9FCU7_CROPI</name>
<dbReference type="InterPro" id="IPR011417">
    <property type="entry name" value="ANTH_dom"/>
</dbReference>
<dbReference type="PANTHER" id="PTHR22951:SF19">
    <property type="entry name" value="OS08G0467300 PROTEIN"/>
    <property type="match status" value="1"/>
</dbReference>
<evidence type="ECO:0000256" key="1">
    <source>
        <dbReference type="ARBA" id="ARBA00004132"/>
    </source>
</evidence>
<evidence type="ECO:0000259" key="10">
    <source>
        <dbReference type="PROSITE" id="PS50942"/>
    </source>
</evidence>
<dbReference type="CDD" id="cd16987">
    <property type="entry name" value="ANTH_N_AP180_plant"/>
    <property type="match status" value="1"/>
</dbReference>
<dbReference type="FunFam" id="1.25.40.90:FF:000027">
    <property type="entry name" value="Putative clathrin assembly protein"/>
    <property type="match status" value="1"/>
</dbReference>
<gene>
    <name evidence="11" type="ORF">RIF29_15027</name>
</gene>
<proteinExistence type="predicted"/>
<dbReference type="GO" id="GO:0006900">
    <property type="term" value="P:vesicle budding from membrane"/>
    <property type="evidence" value="ECO:0007669"/>
    <property type="project" value="TreeGrafter"/>
</dbReference>
<dbReference type="GO" id="GO:0005905">
    <property type="term" value="C:clathrin-coated pit"/>
    <property type="evidence" value="ECO:0007669"/>
    <property type="project" value="UniProtKB-SubCell"/>
</dbReference>
<evidence type="ECO:0000256" key="9">
    <source>
        <dbReference type="PROSITE-ProRule" id="PRU00243"/>
    </source>
</evidence>